<name>A0ACB9ZQ74_CATRO</name>
<evidence type="ECO:0000313" key="1">
    <source>
        <dbReference type="EMBL" id="KAI5649244.1"/>
    </source>
</evidence>
<dbReference type="Proteomes" id="UP001060085">
    <property type="component" value="Linkage Group LG08"/>
</dbReference>
<evidence type="ECO:0000313" key="2">
    <source>
        <dbReference type="Proteomes" id="UP001060085"/>
    </source>
</evidence>
<proteinExistence type="predicted"/>
<keyword evidence="2" id="KW-1185">Reference proteome</keyword>
<reference evidence="2" key="1">
    <citation type="journal article" date="2023" name="Nat. Plants">
        <title>Single-cell RNA sequencing provides a high-resolution roadmap for understanding the multicellular compartmentation of specialized metabolism.</title>
        <authorList>
            <person name="Sun S."/>
            <person name="Shen X."/>
            <person name="Li Y."/>
            <person name="Li Y."/>
            <person name="Wang S."/>
            <person name="Li R."/>
            <person name="Zhang H."/>
            <person name="Shen G."/>
            <person name="Guo B."/>
            <person name="Wei J."/>
            <person name="Xu J."/>
            <person name="St-Pierre B."/>
            <person name="Chen S."/>
            <person name="Sun C."/>
        </authorList>
    </citation>
    <scope>NUCLEOTIDE SEQUENCE [LARGE SCALE GENOMIC DNA]</scope>
</reference>
<sequence length="145" mass="16704">MTYLETLPFLFLLADCFSPPWLWVSFSAKSSSRQNVARENPRTTVLLFEFVILVKVKHTKQRLLEEGKSLCAAVSFPLPISRIVEEIRKNDLRESFGSRCVNFRSSPNKLLVSRSIDAELTTFFKFTPCGNEFCKCMISRKSRNI</sequence>
<organism evidence="1 2">
    <name type="scientific">Catharanthus roseus</name>
    <name type="common">Madagascar periwinkle</name>
    <name type="synonym">Vinca rosea</name>
    <dbReference type="NCBI Taxonomy" id="4058"/>
    <lineage>
        <taxon>Eukaryota</taxon>
        <taxon>Viridiplantae</taxon>
        <taxon>Streptophyta</taxon>
        <taxon>Embryophyta</taxon>
        <taxon>Tracheophyta</taxon>
        <taxon>Spermatophyta</taxon>
        <taxon>Magnoliopsida</taxon>
        <taxon>eudicotyledons</taxon>
        <taxon>Gunneridae</taxon>
        <taxon>Pentapetalae</taxon>
        <taxon>asterids</taxon>
        <taxon>lamiids</taxon>
        <taxon>Gentianales</taxon>
        <taxon>Apocynaceae</taxon>
        <taxon>Rauvolfioideae</taxon>
        <taxon>Vinceae</taxon>
        <taxon>Catharanthinae</taxon>
        <taxon>Catharanthus</taxon>
    </lineage>
</organism>
<accession>A0ACB9ZQ74</accession>
<comment type="caution">
    <text evidence="1">The sequence shown here is derived from an EMBL/GenBank/DDBJ whole genome shotgun (WGS) entry which is preliminary data.</text>
</comment>
<dbReference type="EMBL" id="CM044708">
    <property type="protein sequence ID" value="KAI5649244.1"/>
    <property type="molecule type" value="Genomic_DNA"/>
</dbReference>
<gene>
    <name evidence="1" type="ORF">M9H77_35249</name>
</gene>
<protein>
    <submittedName>
        <fullName evidence="1">Uncharacterized protein</fullName>
    </submittedName>
</protein>